<dbReference type="Proteomes" id="UP000320672">
    <property type="component" value="Chromosome"/>
</dbReference>
<name>A0A517M957_9BACT</name>
<evidence type="ECO:0000256" key="1">
    <source>
        <dbReference type="SAM" id="MobiDB-lite"/>
    </source>
</evidence>
<evidence type="ECO:0008006" key="4">
    <source>
        <dbReference type="Google" id="ProtNLM"/>
    </source>
</evidence>
<dbReference type="KEGG" id="rml:FF011L_01530"/>
<reference evidence="2 3" key="1">
    <citation type="submission" date="2019-02" db="EMBL/GenBank/DDBJ databases">
        <title>Deep-cultivation of Planctomycetes and their phenomic and genomic characterization uncovers novel biology.</title>
        <authorList>
            <person name="Wiegand S."/>
            <person name="Jogler M."/>
            <person name="Boedeker C."/>
            <person name="Pinto D."/>
            <person name="Vollmers J."/>
            <person name="Rivas-Marin E."/>
            <person name="Kohn T."/>
            <person name="Peeters S.H."/>
            <person name="Heuer A."/>
            <person name="Rast P."/>
            <person name="Oberbeckmann S."/>
            <person name="Bunk B."/>
            <person name="Jeske O."/>
            <person name="Meyerdierks A."/>
            <person name="Storesund J.E."/>
            <person name="Kallscheuer N."/>
            <person name="Luecker S."/>
            <person name="Lage O.M."/>
            <person name="Pohl T."/>
            <person name="Merkel B.J."/>
            <person name="Hornburger P."/>
            <person name="Mueller R.-W."/>
            <person name="Bruemmer F."/>
            <person name="Labrenz M."/>
            <person name="Spormann A.M."/>
            <person name="Op den Camp H."/>
            <person name="Overmann J."/>
            <person name="Amann R."/>
            <person name="Jetten M.S.M."/>
            <person name="Mascher T."/>
            <person name="Medema M.H."/>
            <person name="Devos D.P."/>
            <person name="Kaster A.-K."/>
            <person name="Ovreas L."/>
            <person name="Rohde M."/>
            <person name="Galperin M.Y."/>
            <person name="Jogler C."/>
        </authorList>
    </citation>
    <scope>NUCLEOTIDE SEQUENCE [LARGE SCALE GENOMIC DNA]</scope>
    <source>
        <strain evidence="2 3">FF011L</strain>
    </source>
</reference>
<keyword evidence="3" id="KW-1185">Reference proteome</keyword>
<protein>
    <recommendedName>
        <fullName evidence="4">DUF4369 domain-containing protein</fullName>
    </recommendedName>
</protein>
<dbReference type="EMBL" id="CP036262">
    <property type="protein sequence ID" value="QDS91423.1"/>
    <property type="molecule type" value="Genomic_DNA"/>
</dbReference>
<evidence type="ECO:0000313" key="2">
    <source>
        <dbReference type="EMBL" id="QDS91423.1"/>
    </source>
</evidence>
<gene>
    <name evidence="2" type="ORF">FF011L_01530</name>
</gene>
<sequence>MNKSRIAILVLGFAFLGSNIAVAQNRLSGKLVRVLSDTNAKPTYTELVELTLSQGMSSEIGELVDNGRFSFSLSDAKPGDIVTFDLVSDDVAILYPRYGEFTIPVEQERRENIKIELVEIGSDLLVREKNIETELRWLWQRLEKLEDDNQRQEEANKLVARLIKLTDRPEIVIRFKFELWVVLNKDNKRLADLVELALEYFVPQDSKAVASGPFPEGSKWHGTITYTPLNLFLNVKPRTALPQESEDILIAVTSSSETSFSGILNSKSFKDVKISGKIQKHRRSRTDYSIVIMLYTFPVKKFEGPLDSAAVGGEQEMPRLGFPTNTDSIGFERTP</sequence>
<accession>A0A517M957</accession>
<proteinExistence type="predicted"/>
<dbReference type="RefSeq" id="WP_145349491.1">
    <property type="nucleotide sequence ID" value="NZ_CP036262.1"/>
</dbReference>
<dbReference type="AlphaFoldDB" id="A0A517M957"/>
<feature type="region of interest" description="Disordered" evidence="1">
    <location>
        <begin position="316"/>
        <end position="335"/>
    </location>
</feature>
<evidence type="ECO:0000313" key="3">
    <source>
        <dbReference type="Proteomes" id="UP000320672"/>
    </source>
</evidence>
<organism evidence="2 3">
    <name type="scientific">Roseimaritima multifibrata</name>
    <dbReference type="NCBI Taxonomy" id="1930274"/>
    <lineage>
        <taxon>Bacteria</taxon>
        <taxon>Pseudomonadati</taxon>
        <taxon>Planctomycetota</taxon>
        <taxon>Planctomycetia</taxon>
        <taxon>Pirellulales</taxon>
        <taxon>Pirellulaceae</taxon>
        <taxon>Roseimaritima</taxon>
    </lineage>
</organism>